<evidence type="ECO:0000313" key="3">
    <source>
        <dbReference type="EMBL" id="PKF68006.1"/>
    </source>
</evidence>
<dbReference type="Proteomes" id="UP000233249">
    <property type="component" value="Unassembled WGS sequence"/>
</dbReference>
<dbReference type="Pfam" id="PF13193">
    <property type="entry name" value="AMP-binding_C"/>
    <property type="match status" value="1"/>
</dbReference>
<dbReference type="InterPro" id="IPR042099">
    <property type="entry name" value="ANL_N_sf"/>
</dbReference>
<dbReference type="STRING" id="1121365.GCA_000375365_02038"/>
<name>A0A2N0X5M2_9CORY</name>
<dbReference type="Gene3D" id="3.30.300.30">
    <property type="match status" value="1"/>
</dbReference>
<dbReference type="Gene3D" id="3.40.50.12780">
    <property type="entry name" value="N-terminal domain of ligase-like"/>
    <property type="match status" value="1"/>
</dbReference>
<evidence type="ECO:0000259" key="1">
    <source>
        <dbReference type="Pfam" id="PF00501"/>
    </source>
</evidence>
<dbReference type="AlphaFoldDB" id="A0A2N0X5M2"/>
<organism evidence="3 4">
    <name type="scientific">Corynebacterium mastitidis</name>
    <dbReference type="NCBI Taxonomy" id="161890"/>
    <lineage>
        <taxon>Bacteria</taxon>
        <taxon>Bacillati</taxon>
        <taxon>Actinomycetota</taxon>
        <taxon>Actinomycetes</taxon>
        <taxon>Mycobacteriales</taxon>
        <taxon>Corynebacteriaceae</taxon>
        <taxon>Corynebacterium</taxon>
    </lineage>
</organism>
<feature type="domain" description="AMP-binding enzyme C-terminal" evidence="2">
    <location>
        <begin position="298"/>
        <end position="366"/>
    </location>
</feature>
<dbReference type="OrthoDB" id="9803968at2"/>
<comment type="caution">
    <text evidence="3">The sequence shown here is derived from an EMBL/GenBank/DDBJ whole genome shotgun (WGS) entry which is preliminary data.</text>
</comment>
<dbReference type="InterPro" id="IPR025110">
    <property type="entry name" value="AMP-bd_C"/>
</dbReference>
<dbReference type="InterPro" id="IPR045851">
    <property type="entry name" value="AMP-bd_C_sf"/>
</dbReference>
<gene>
    <name evidence="3" type="ORF">CXB45_09365</name>
</gene>
<evidence type="ECO:0000259" key="2">
    <source>
        <dbReference type="Pfam" id="PF13193"/>
    </source>
</evidence>
<protein>
    <submittedName>
        <fullName evidence="3">O-succinylbenzoic acid--CoA ligase</fullName>
    </submittedName>
</protein>
<dbReference type="PROSITE" id="PS00455">
    <property type="entry name" value="AMP_BINDING"/>
    <property type="match status" value="1"/>
</dbReference>
<feature type="domain" description="AMP-dependent synthetase/ligase" evidence="1">
    <location>
        <begin position="50"/>
        <end position="228"/>
    </location>
</feature>
<proteinExistence type="predicted"/>
<dbReference type="InterPro" id="IPR000873">
    <property type="entry name" value="AMP-dep_synth/lig_dom"/>
</dbReference>
<dbReference type="RefSeq" id="WP_101174186.1">
    <property type="nucleotide sequence ID" value="NZ_JAKRKB010000007.1"/>
</dbReference>
<keyword evidence="3" id="KW-0436">Ligase</keyword>
<accession>A0A2N0X5M2</accession>
<dbReference type="Pfam" id="PF00501">
    <property type="entry name" value="AMP-binding"/>
    <property type="match status" value="1"/>
</dbReference>
<sequence>MSERILEPLVISSARPAGALPELREALAGRRSFLPLPDDDPARAQLLRTTQRAGQPIDPEVALVVGTSGSTGTPKGAELSPANLLSSAEATHEVLGGAGTWLLAMPGHYIAGLQVLVRSLVAGTEPRCLDLRGGFSIPAFASAARDLEGARAYTALTPAQLLKAMSSLEGIEALRAFAAVLVGGAPLRSQDLRAAQELGIRVVRTYGASETSGGCVYDGHPLPGARVRLGEQDRIHLGGPMIARGYRNAPEHEAFAEPGWFATSDAGALSGDGELGVRGRLDAVIDSGGLKIHPEVLERHLREVPGVDEVCVVGLPDARLGQAIAAAYTGEAEPGDLIEALDFLPRWQLPRHLRRMDALPRTGSGKVHRAGVVSLLSR</sequence>
<dbReference type="EMBL" id="PJAF01000031">
    <property type="protein sequence ID" value="PKF68006.1"/>
    <property type="molecule type" value="Genomic_DNA"/>
</dbReference>
<dbReference type="GO" id="GO:0031956">
    <property type="term" value="F:medium-chain fatty acid-CoA ligase activity"/>
    <property type="evidence" value="ECO:0007669"/>
    <property type="project" value="TreeGrafter"/>
</dbReference>
<dbReference type="NCBIfam" id="NF005877">
    <property type="entry name" value="PRK07824.1"/>
    <property type="match status" value="1"/>
</dbReference>
<dbReference type="PANTHER" id="PTHR43201:SF32">
    <property type="entry name" value="2-SUCCINYLBENZOATE--COA LIGASE, CHLOROPLASTIC_PEROXISOMAL"/>
    <property type="match status" value="1"/>
</dbReference>
<dbReference type="SUPFAM" id="SSF56801">
    <property type="entry name" value="Acetyl-CoA synthetase-like"/>
    <property type="match status" value="1"/>
</dbReference>
<dbReference type="InterPro" id="IPR020845">
    <property type="entry name" value="AMP-binding_CS"/>
</dbReference>
<reference evidence="3 4" key="1">
    <citation type="submission" date="2017-12" db="EMBL/GenBank/DDBJ databases">
        <title>Corynebacterium mastitidis 16-1433 Genome.</title>
        <authorList>
            <person name="Gulvik C.A."/>
        </authorList>
    </citation>
    <scope>NUCLEOTIDE SEQUENCE [LARGE SCALE GENOMIC DNA]</scope>
    <source>
        <strain evidence="3 4">16-1433</strain>
    </source>
</reference>
<evidence type="ECO:0000313" key="4">
    <source>
        <dbReference type="Proteomes" id="UP000233249"/>
    </source>
</evidence>
<dbReference type="GO" id="GO:0006631">
    <property type="term" value="P:fatty acid metabolic process"/>
    <property type="evidence" value="ECO:0007669"/>
    <property type="project" value="TreeGrafter"/>
</dbReference>
<dbReference type="PANTHER" id="PTHR43201">
    <property type="entry name" value="ACYL-COA SYNTHETASE"/>
    <property type="match status" value="1"/>
</dbReference>